<feature type="domain" description="Rhodopsin" evidence="8">
    <location>
        <begin position="38"/>
        <end position="299"/>
    </location>
</feature>
<comment type="similarity">
    <text evidence="5">Belongs to the SAT4 family.</text>
</comment>
<feature type="transmembrane region" description="Helical" evidence="7">
    <location>
        <begin position="54"/>
        <end position="76"/>
    </location>
</feature>
<feature type="transmembrane region" description="Helical" evidence="7">
    <location>
        <begin position="231"/>
        <end position="253"/>
    </location>
</feature>
<dbReference type="GO" id="GO:0016020">
    <property type="term" value="C:membrane"/>
    <property type="evidence" value="ECO:0007669"/>
    <property type="project" value="UniProtKB-SubCell"/>
</dbReference>
<evidence type="ECO:0000313" key="10">
    <source>
        <dbReference type="Proteomes" id="UP000624404"/>
    </source>
</evidence>
<feature type="transmembrane region" description="Helical" evidence="7">
    <location>
        <begin position="144"/>
        <end position="169"/>
    </location>
</feature>
<accession>A0A8H2VW16</accession>
<dbReference type="EMBL" id="CAJHIA010000015">
    <property type="protein sequence ID" value="CAD6445428.1"/>
    <property type="molecule type" value="Genomic_DNA"/>
</dbReference>
<comment type="subcellular location">
    <subcellularLocation>
        <location evidence="1">Membrane</location>
        <topology evidence="1">Multi-pass membrane protein</topology>
    </subcellularLocation>
</comment>
<evidence type="ECO:0000256" key="5">
    <source>
        <dbReference type="ARBA" id="ARBA00038359"/>
    </source>
</evidence>
<name>A0A8H2VW16_9HELO</name>
<feature type="transmembrane region" description="Helical" evidence="7">
    <location>
        <begin position="111"/>
        <end position="132"/>
    </location>
</feature>
<evidence type="ECO:0000256" key="6">
    <source>
        <dbReference type="SAM" id="MobiDB-lite"/>
    </source>
</evidence>
<organism evidence="9 10">
    <name type="scientific">Sclerotinia trifoliorum</name>
    <dbReference type="NCBI Taxonomy" id="28548"/>
    <lineage>
        <taxon>Eukaryota</taxon>
        <taxon>Fungi</taxon>
        <taxon>Dikarya</taxon>
        <taxon>Ascomycota</taxon>
        <taxon>Pezizomycotina</taxon>
        <taxon>Leotiomycetes</taxon>
        <taxon>Helotiales</taxon>
        <taxon>Sclerotiniaceae</taxon>
        <taxon>Sclerotinia</taxon>
    </lineage>
</organism>
<gene>
    <name evidence="9" type="ORF">SCLTRI_LOCUS5219</name>
</gene>
<comment type="caution">
    <text evidence="9">The sequence shown here is derived from an EMBL/GenBank/DDBJ whole genome shotgun (WGS) entry which is preliminary data.</text>
</comment>
<evidence type="ECO:0000256" key="1">
    <source>
        <dbReference type="ARBA" id="ARBA00004141"/>
    </source>
</evidence>
<proteinExistence type="inferred from homology"/>
<keyword evidence="10" id="KW-1185">Reference proteome</keyword>
<evidence type="ECO:0000313" key="9">
    <source>
        <dbReference type="EMBL" id="CAD6445428.1"/>
    </source>
</evidence>
<keyword evidence="3 7" id="KW-1133">Transmembrane helix</keyword>
<feature type="region of interest" description="Disordered" evidence="6">
    <location>
        <begin position="324"/>
        <end position="344"/>
    </location>
</feature>
<evidence type="ECO:0000259" key="8">
    <source>
        <dbReference type="Pfam" id="PF20684"/>
    </source>
</evidence>
<evidence type="ECO:0000256" key="4">
    <source>
        <dbReference type="ARBA" id="ARBA00023136"/>
    </source>
</evidence>
<keyword evidence="2 7" id="KW-0812">Transmembrane</keyword>
<protein>
    <submittedName>
        <fullName evidence="9">D50c81d9-2706-463f-b1d0-bde9585233ce</fullName>
    </submittedName>
</protein>
<dbReference type="Proteomes" id="UP000624404">
    <property type="component" value="Unassembled WGS sequence"/>
</dbReference>
<dbReference type="OrthoDB" id="5393606at2759"/>
<dbReference type="Pfam" id="PF20684">
    <property type="entry name" value="Fung_rhodopsin"/>
    <property type="match status" value="1"/>
</dbReference>
<evidence type="ECO:0000256" key="3">
    <source>
        <dbReference type="ARBA" id="ARBA00022989"/>
    </source>
</evidence>
<evidence type="ECO:0000256" key="2">
    <source>
        <dbReference type="ARBA" id="ARBA00022692"/>
    </source>
</evidence>
<feature type="compositionally biased region" description="Polar residues" evidence="6">
    <location>
        <begin position="324"/>
        <end position="337"/>
    </location>
</feature>
<evidence type="ECO:0000256" key="7">
    <source>
        <dbReference type="SAM" id="Phobius"/>
    </source>
</evidence>
<dbReference type="InterPro" id="IPR049326">
    <property type="entry name" value="Rhodopsin_dom_fungi"/>
</dbReference>
<keyword evidence="4 7" id="KW-0472">Membrane</keyword>
<feature type="transmembrane region" description="Helical" evidence="7">
    <location>
        <begin position="21"/>
        <end position="42"/>
    </location>
</feature>
<dbReference type="PANTHER" id="PTHR33048">
    <property type="entry name" value="PTH11-LIKE INTEGRAL MEMBRANE PROTEIN (AFU_ORTHOLOGUE AFUA_5G11245)"/>
    <property type="match status" value="1"/>
</dbReference>
<feature type="transmembrane region" description="Helical" evidence="7">
    <location>
        <begin position="273"/>
        <end position="294"/>
    </location>
</feature>
<sequence length="375" mass="40788">MSTGLQAKNALFIGYPSPGELLAAGIVLPLIALATISLRYMVRRSRKARFGVDDWLLIPALLALTGIGACIIIGVVKKAVGYPAPPPASSSPEAALNDLSPVEALSEKLDFAITILTIVAYCFIKLSIAFLYRRIFVVSGHSKIFSIVTWTLIAIIISWSITFFLLFIFDCGIHTSAQWGSEAELARYCPDGIKHEEALYISEFFTNVVLALAPIPSILRLQLTTAAKFQIIGIFLLAFSAFAASIVRLILAFEITQSVTFGQDFDINQTNSTIFYWNMVEAGIALIACCLPTLKPLMSGQGIGSAIASIRSVISLPFNNSLTSQNSNTVSHNSKTSRTYRKMERDGSVMVEPLKEGNIELKSISSREPSGEHIV</sequence>
<dbReference type="InterPro" id="IPR052337">
    <property type="entry name" value="SAT4-like"/>
</dbReference>
<dbReference type="PANTHER" id="PTHR33048:SF157">
    <property type="entry name" value="INTEGRAL MEMBRANE PROTEIN"/>
    <property type="match status" value="1"/>
</dbReference>
<dbReference type="AlphaFoldDB" id="A0A8H2VW16"/>
<reference evidence="9" key="1">
    <citation type="submission" date="2020-10" db="EMBL/GenBank/DDBJ databases">
        <authorList>
            <person name="Kusch S."/>
        </authorList>
    </citation>
    <scope>NUCLEOTIDE SEQUENCE</scope>
    <source>
        <strain evidence="9">SwB9</strain>
    </source>
</reference>